<dbReference type="PANTHER" id="PTHR42913">
    <property type="entry name" value="APOPTOSIS-INDUCING FACTOR 1"/>
    <property type="match status" value="1"/>
</dbReference>
<comment type="similarity">
    <text evidence="2">Belongs to the NADH dehydrogenase family.</text>
</comment>
<evidence type="ECO:0000256" key="3">
    <source>
        <dbReference type="ARBA" id="ARBA00022630"/>
    </source>
</evidence>
<dbReference type="PANTHER" id="PTHR42913:SF3">
    <property type="entry name" value="64 KDA MITOCHONDRIAL NADH DEHYDROGENASE (EUROFUNG)"/>
    <property type="match status" value="1"/>
</dbReference>
<evidence type="ECO:0000256" key="4">
    <source>
        <dbReference type="ARBA" id="ARBA00022827"/>
    </source>
</evidence>
<reference evidence="7 8" key="1">
    <citation type="submission" date="2024-09" db="EMBL/GenBank/DDBJ databases">
        <authorList>
            <person name="Sun Q."/>
            <person name="Mori K."/>
        </authorList>
    </citation>
    <scope>NUCLEOTIDE SEQUENCE [LARGE SCALE GENOMIC DNA]</scope>
    <source>
        <strain evidence="7 8">JCM 6917</strain>
    </source>
</reference>
<protein>
    <submittedName>
        <fullName evidence="7">NAD(P)/FAD-dependent oxidoreductase</fullName>
        <ecNumber evidence="7">1.6.5.-</ecNumber>
    </submittedName>
</protein>
<gene>
    <name evidence="7" type="ORF">ACFF45_24170</name>
</gene>
<keyword evidence="8" id="KW-1185">Reference proteome</keyword>
<keyword evidence="3" id="KW-0285">Flavoprotein</keyword>
<evidence type="ECO:0000256" key="2">
    <source>
        <dbReference type="ARBA" id="ARBA00005272"/>
    </source>
</evidence>
<dbReference type="Gene3D" id="3.50.50.100">
    <property type="match status" value="1"/>
</dbReference>
<dbReference type="EMBL" id="JBHMCY010000052">
    <property type="protein sequence ID" value="MFB9465718.1"/>
    <property type="molecule type" value="Genomic_DNA"/>
</dbReference>
<dbReference type="Pfam" id="PF07992">
    <property type="entry name" value="Pyr_redox_2"/>
    <property type="match status" value="1"/>
</dbReference>
<keyword evidence="4" id="KW-0274">FAD</keyword>
<accession>A0ABV5N5Z6</accession>
<evidence type="ECO:0000256" key="1">
    <source>
        <dbReference type="ARBA" id="ARBA00001974"/>
    </source>
</evidence>
<evidence type="ECO:0000313" key="7">
    <source>
        <dbReference type="EMBL" id="MFB9465718.1"/>
    </source>
</evidence>
<evidence type="ECO:0000259" key="6">
    <source>
        <dbReference type="Pfam" id="PF07992"/>
    </source>
</evidence>
<dbReference type="SUPFAM" id="SSF51905">
    <property type="entry name" value="FAD/NAD(P)-binding domain"/>
    <property type="match status" value="1"/>
</dbReference>
<evidence type="ECO:0000256" key="5">
    <source>
        <dbReference type="ARBA" id="ARBA00023002"/>
    </source>
</evidence>
<dbReference type="EC" id="1.6.5.-" evidence="7"/>
<dbReference type="RefSeq" id="WP_381348547.1">
    <property type="nucleotide sequence ID" value="NZ_JBHMCY010000052.1"/>
</dbReference>
<dbReference type="InterPro" id="IPR051169">
    <property type="entry name" value="NADH-Q_oxidoreductase"/>
</dbReference>
<keyword evidence="5 7" id="KW-0560">Oxidoreductase</keyword>
<name>A0ABV5N5Z6_9ACTN</name>
<organism evidence="7 8">
    <name type="scientific">Streptomyces cinereospinus</name>
    <dbReference type="NCBI Taxonomy" id="285561"/>
    <lineage>
        <taxon>Bacteria</taxon>
        <taxon>Bacillati</taxon>
        <taxon>Actinomycetota</taxon>
        <taxon>Actinomycetes</taxon>
        <taxon>Kitasatosporales</taxon>
        <taxon>Streptomycetaceae</taxon>
        <taxon>Streptomyces</taxon>
    </lineage>
</organism>
<proteinExistence type="inferred from homology"/>
<dbReference type="PRINTS" id="PR00368">
    <property type="entry name" value="FADPNR"/>
</dbReference>
<evidence type="ECO:0000313" key="8">
    <source>
        <dbReference type="Proteomes" id="UP001589709"/>
    </source>
</evidence>
<feature type="domain" description="FAD/NAD(P)-binding" evidence="6">
    <location>
        <begin position="6"/>
        <end position="290"/>
    </location>
</feature>
<comment type="cofactor">
    <cofactor evidence="1">
        <name>FAD</name>
        <dbReference type="ChEBI" id="CHEBI:57692"/>
    </cofactor>
</comment>
<dbReference type="GO" id="GO:0016491">
    <property type="term" value="F:oxidoreductase activity"/>
    <property type="evidence" value="ECO:0007669"/>
    <property type="project" value="UniProtKB-KW"/>
</dbReference>
<dbReference type="InterPro" id="IPR023753">
    <property type="entry name" value="FAD/NAD-binding_dom"/>
</dbReference>
<dbReference type="InterPro" id="IPR036188">
    <property type="entry name" value="FAD/NAD-bd_sf"/>
</dbReference>
<comment type="caution">
    <text evidence="7">The sequence shown here is derived from an EMBL/GenBank/DDBJ whole genome shotgun (WGS) entry which is preliminary data.</text>
</comment>
<sequence length="402" mass="41745">MTDSTDVVVIGGGYAGVMAANRLTQRADVTVTLVNPRPDFVHRVRLHQLVGGSDDAVGAYQDVLADGVRLVVDTVTRIDAAGRHVTLAAAGTLDYDYLVYAVGSGSAEPSVPGAAEFAYPIATLEEAQRLRPVLDATPATAPVTVVGAGPTGIEIAAELAEAGRTVTLVCGGVLGPYLHTRGRRAVAKRLAKLGVTVVDGSDAKVTAVTRDAVRLAHGRELPSQVTVWTAGFGVPDLAARSGLSTDAVGRLLTDETLTSVDDARIVAAGDAAAPSDLPQRMSCQTAMPQGARAADTVLSRLAGEQPDTIHQAIYAQCVSLGRQAGVYQLANRSDVAVGFHIGDRLAAGLKEIACKSIPRHLAHEAHKPGSYSLHRMPGGVTRRRLMLRAKGAEAPAAADRTA</sequence>
<dbReference type="Proteomes" id="UP001589709">
    <property type="component" value="Unassembled WGS sequence"/>
</dbReference>